<evidence type="ECO:0000259" key="1">
    <source>
        <dbReference type="PROSITE" id="PS51781"/>
    </source>
</evidence>
<dbReference type="Proteomes" id="UP001057868">
    <property type="component" value="Unassembled WGS sequence"/>
</dbReference>
<protein>
    <recommendedName>
        <fullName evidence="1">SH3b domain-containing protein</fullName>
    </recommendedName>
</protein>
<evidence type="ECO:0000313" key="2">
    <source>
        <dbReference type="EMBL" id="GKU27161.1"/>
    </source>
</evidence>
<evidence type="ECO:0000313" key="3">
    <source>
        <dbReference type="Proteomes" id="UP001057868"/>
    </source>
</evidence>
<comment type="caution">
    <text evidence="2">The sequence shown here is derived from an EMBL/GenBank/DDBJ whole genome shotgun (WGS) entry which is preliminary data.</text>
</comment>
<dbReference type="SMART" id="SM00287">
    <property type="entry name" value="SH3b"/>
    <property type="match status" value="1"/>
</dbReference>
<dbReference type="PROSITE" id="PS51781">
    <property type="entry name" value="SH3B"/>
    <property type="match status" value="1"/>
</dbReference>
<organism evidence="2 3">
    <name type="scientific">Clostridium folliculivorans</name>
    <dbReference type="NCBI Taxonomy" id="2886038"/>
    <lineage>
        <taxon>Bacteria</taxon>
        <taxon>Bacillati</taxon>
        <taxon>Bacillota</taxon>
        <taxon>Clostridia</taxon>
        <taxon>Eubacteriales</taxon>
        <taxon>Clostridiaceae</taxon>
        <taxon>Clostridium</taxon>
    </lineage>
</organism>
<dbReference type="Pfam" id="PF08239">
    <property type="entry name" value="SH3_3"/>
    <property type="match status" value="1"/>
</dbReference>
<dbReference type="EMBL" id="BQXY01000009">
    <property type="protein sequence ID" value="GKU27161.1"/>
    <property type="molecule type" value="Genomic_DNA"/>
</dbReference>
<dbReference type="Gene3D" id="2.30.30.40">
    <property type="entry name" value="SH3 Domains"/>
    <property type="match status" value="1"/>
</dbReference>
<dbReference type="InterPro" id="IPR003646">
    <property type="entry name" value="SH3-like_bac-type"/>
</dbReference>
<name>A0A9W5Y5Q9_9CLOT</name>
<accession>A0A9W5Y5Q9</accession>
<sequence length="124" mass="13314">MKGMKKSLVVFSMVLLVGLASMVSIGGKKAYAVDFPVDINMLDVQYAQVSLDMEGYINTSTLNVRSGPGTNYRIIGSVSNGELVRVYGASPGPGTKTEWLLIKYNTPSGTKAGWVSHDYVFVAS</sequence>
<gene>
    <name evidence="2" type="ORF">CFOLD11_39880</name>
</gene>
<keyword evidence="3" id="KW-1185">Reference proteome</keyword>
<dbReference type="AlphaFoldDB" id="A0A9W5Y5Q9"/>
<dbReference type="RefSeq" id="WP_261854032.1">
    <property type="nucleotide sequence ID" value="NZ_BQXY01000009.1"/>
</dbReference>
<feature type="domain" description="SH3b" evidence="1">
    <location>
        <begin position="52"/>
        <end position="124"/>
    </location>
</feature>
<proteinExistence type="predicted"/>
<reference evidence="2" key="1">
    <citation type="journal article" date="2023" name="Int. J. Syst. Evol. Microbiol.">
        <title>&lt;i&gt;Clostridium folliculivorans&lt;/i&gt; sp. nov., isolated from soil samples of an organic paddy in Japan.</title>
        <authorList>
            <person name="Tazawa J."/>
            <person name="Kobayashi H."/>
            <person name="Tanizawa Y."/>
            <person name="Uchino A."/>
            <person name="Tanaka F."/>
            <person name="Urashima Y."/>
            <person name="Miura S."/>
            <person name="Sakamoto M."/>
            <person name="Ohkuma M."/>
            <person name="Tohno M."/>
        </authorList>
    </citation>
    <scope>NUCLEOTIDE SEQUENCE</scope>
    <source>
        <strain evidence="2">D1-1</strain>
    </source>
</reference>